<dbReference type="InterPro" id="IPR012677">
    <property type="entry name" value="Nucleotide-bd_a/b_plait_sf"/>
</dbReference>
<keyword evidence="4" id="KW-0862">Zinc</keyword>
<dbReference type="SMART" id="SM00451">
    <property type="entry name" value="ZnF_U1"/>
    <property type="match status" value="1"/>
</dbReference>
<dbReference type="SUPFAM" id="SSF54928">
    <property type="entry name" value="RNA-binding domain, RBD"/>
    <property type="match status" value="1"/>
</dbReference>
<dbReference type="EMBL" id="JAHHUM010000614">
    <property type="protein sequence ID" value="KAK5618551.1"/>
    <property type="molecule type" value="Genomic_DNA"/>
</dbReference>
<feature type="compositionally biased region" description="Basic and acidic residues" evidence="6">
    <location>
        <begin position="706"/>
        <end position="726"/>
    </location>
</feature>
<feature type="compositionally biased region" description="Basic and acidic residues" evidence="6">
    <location>
        <begin position="1331"/>
        <end position="1360"/>
    </location>
</feature>
<protein>
    <recommendedName>
        <fullName evidence="8">Matrin-type domain-containing protein</fullName>
    </recommendedName>
</protein>
<feature type="compositionally biased region" description="Basic and acidic residues" evidence="6">
    <location>
        <begin position="1011"/>
        <end position="1033"/>
    </location>
</feature>
<evidence type="ECO:0000256" key="4">
    <source>
        <dbReference type="ARBA" id="ARBA00022833"/>
    </source>
</evidence>
<feature type="compositionally biased region" description="Low complexity" evidence="6">
    <location>
        <begin position="649"/>
        <end position="669"/>
    </location>
</feature>
<evidence type="ECO:0000256" key="3">
    <source>
        <dbReference type="ARBA" id="ARBA00022771"/>
    </source>
</evidence>
<keyword evidence="7" id="KW-0732">Signal</keyword>
<feature type="compositionally biased region" description="Low complexity" evidence="6">
    <location>
        <begin position="348"/>
        <end position="367"/>
    </location>
</feature>
<accession>A0AAV9SBA3</accession>
<proteinExistence type="predicted"/>
<keyword evidence="10" id="KW-1185">Reference proteome</keyword>
<feature type="region of interest" description="Disordered" evidence="6">
    <location>
        <begin position="531"/>
        <end position="932"/>
    </location>
</feature>
<feature type="compositionally biased region" description="Basic and acidic residues" evidence="6">
    <location>
        <begin position="1248"/>
        <end position="1263"/>
    </location>
</feature>
<feature type="compositionally biased region" description="Low complexity" evidence="6">
    <location>
        <begin position="459"/>
        <end position="474"/>
    </location>
</feature>
<dbReference type="GO" id="GO:0003676">
    <property type="term" value="F:nucleic acid binding"/>
    <property type="evidence" value="ECO:0007669"/>
    <property type="project" value="InterPro"/>
</dbReference>
<evidence type="ECO:0000256" key="7">
    <source>
        <dbReference type="SAM" id="SignalP"/>
    </source>
</evidence>
<feature type="domain" description="Matrin-type" evidence="8">
    <location>
        <begin position="1629"/>
        <end position="1660"/>
    </location>
</feature>
<feature type="compositionally biased region" description="Basic and acidic residues" evidence="6">
    <location>
        <begin position="1512"/>
        <end position="1522"/>
    </location>
</feature>
<dbReference type="InterPro" id="IPR035979">
    <property type="entry name" value="RBD_domain_sf"/>
</dbReference>
<feature type="region of interest" description="Disordered" evidence="6">
    <location>
        <begin position="945"/>
        <end position="1468"/>
    </location>
</feature>
<feature type="chain" id="PRO_5043855282" description="Matrin-type domain-containing protein" evidence="7">
    <location>
        <begin position="36"/>
        <end position="1678"/>
    </location>
</feature>
<dbReference type="InterPro" id="IPR000690">
    <property type="entry name" value="Matrin/U1-C_Znf_C2H2"/>
</dbReference>
<dbReference type="Proteomes" id="UP001311232">
    <property type="component" value="Unassembled WGS sequence"/>
</dbReference>
<feature type="compositionally biased region" description="Acidic residues" evidence="6">
    <location>
        <begin position="573"/>
        <end position="582"/>
    </location>
</feature>
<feature type="compositionally biased region" description="Basic and acidic residues" evidence="6">
    <location>
        <begin position="848"/>
        <end position="860"/>
    </location>
</feature>
<gene>
    <name evidence="9" type="ORF">CRENBAI_016473</name>
</gene>
<feature type="compositionally biased region" description="Basic and acidic residues" evidence="6">
    <location>
        <begin position="1398"/>
        <end position="1442"/>
    </location>
</feature>
<feature type="compositionally biased region" description="Basic and acidic residues" evidence="6">
    <location>
        <begin position="1185"/>
        <end position="1196"/>
    </location>
</feature>
<dbReference type="InterPro" id="IPR026811">
    <property type="entry name" value="CIZ1"/>
</dbReference>
<feature type="compositionally biased region" description="Basic and acidic residues" evidence="6">
    <location>
        <begin position="886"/>
        <end position="895"/>
    </location>
</feature>
<feature type="compositionally biased region" description="Basic and acidic residues" evidence="6">
    <location>
        <begin position="1112"/>
        <end position="1130"/>
    </location>
</feature>
<name>A0AAV9SBA3_9TELE</name>
<keyword evidence="3" id="KW-0863">Zinc-finger</keyword>
<feature type="compositionally biased region" description="Polar residues" evidence="6">
    <location>
        <begin position="449"/>
        <end position="458"/>
    </location>
</feature>
<evidence type="ECO:0000313" key="9">
    <source>
        <dbReference type="EMBL" id="KAK5618551.1"/>
    </source>
</evidence>
<feature type="region of interest" description="Disordered" evidence="6">
    <location>
        <begin position="1490"/>
        <end position="1602"/>
    </location>
</feature>
<dbReference type="InterPro" id="IPR003604">
    <property type="entry name" value="Matrin/U1-like-C_Znf_C2H2"/>
</dbReference>
<feature type="compositionally biased region" description="Basic and acidic residues" evidence="6">
    <location>
        <begin position="542"/>
        <end position="560"/>
    </location>
</feature>
<keyword evidence="5" id="KW-0539">Nucleus</keyword>
<feature type="compositionally biased region" description="Polar residues" evidence="6">
    <location>
        <begin position="897"/>
        <end position="924"/>
    </location>
</feature>
<dbReference type="PANTHER" id="PTHR15491:SF9">
    <property type="entry name" value="CIP1-INTERACTING ZINC FINGER PROTEIN"/>
    <property type="match status" value="1"/>
</dbReference>
<feature type="compositionally biased region" description="Acidic residues" evidence="6">
    <location>
        <begin position="1077"/>
        <end position="1095"/>
    </location>
</feature>
<evidence type="ECO:0000256" key="6">
    <source>
        <dbReference type="SAM" id="MobiDB-lite"/>
    </source>
</evidence>
<evidence type="ECO:0000256" key="1">
    <source>
        <dbReference type="ARBA" id="ARBA00004123"/>
    </source>
</evidence>
<feature type="region of interest" description="Disordered" evidence="6">
    <location>
        <begin position="218"/>
        <end position="257"/>
    </location>
</feature>
<evidence type="ECO:0000313" key="10">
    <source>
        <dbReference type="Proteomes" id="UP001311232"/>
    </source>
</evidence>
<comment type="caution">
    <text evidence="9">The sequence shown here is derived from an EMBL/GenBank/DDBJ whole genome shotgun (WGS) entry which is preliminary data.</text>
</comment>
<organism evidence="9 10">
    <name type="scientific">Crenichthys baileyi</name>
    <name type="common">White River springfish</name>
    <dbReference type="NCBI Taxonomy" id="28760"/>
    <lineage>
        <taxon>Eukaryota</taxon>
        <taxon>Metazoa</taxon>
        <taxon>Chordata</taxon>
        <taxon>Craniata</taxon>
        <taxon>Vertebrata</taxon>
        <taxon>Euteleostomi</taxon>
        <taxon>Actinopterygii</taxon>
        <taxon>Neopterygii</taxon>
        <taxon>Teleostei</taxon>
        <taxon>Neoteleostei</taxon>
        <taxon>Acanthomorphata</taxon>
        <taxon>Ovalentaria</taxon>
        <taxon>Atherinomorphae</taxon>
        <taxon>Cyprinodontiformes</taxon>
        <taxon>Goodeidae</taxon>
        <taxon>Crenichthys</taxon>
    </lineage>
</organism>
<dbReference type="GO" id="GO:0005634">
    <property type="term" value="C:nucleus"/>
    <property type="evidence" value="ECO:0007669"/>
    <property type="project" value="UniProtKB-SubCell"/>
</dbReference>
<feature type="compositionally biased region" description="Basic and acidic residues" evidence="6">
    <location>
        <begin position="756"/>
        <end position="817"/>
    </location>
</feature>
<feature type="compositionally biased region" description="Polar residues" evidence="6">
    <location>
        <begin position="627"/>
        <end position="641"/>
    </location>
</feature>
<evidence type="ECO:0000256" key="2">
    <source>
        <dbReference type="ARBA" id="ARBA00022723"/>
    </source>
</evidence>
<feature type="compositionally biased region" description="Basic and acidic residues" evidence="6">
    <location>
        <begin position="1161"/>
        <end position="1175"/>
    </location>
</feature>
<dbReference type="PANTHER" id="PTHR15491">
    <property type="match status" value="1"/>
</dbReference>
<feature type="compositionally biased region" description="Basic and acidic residues" evidence="6">
    <location>
        <begin position="1370"/>
        <end position="1379"/>
    </location>
</feature>
<dbReference type="PROSITE" id="PS50171">
    <property type="entry name" value="ZF_MATRIN"/>
    <property type="match status" value="1"/>
</dbReference>
<feature type="compositionally biased region" description="Low complexity" evidence="6">
    <location>
        <begin position="233"/>
        <end position="242"/>
    </location>
</feature>
<feature type="compositionally biased region" description="Polar residues" evidence="6">
    <location>
        <begin position="950"/>
        <end position="961"/>
    </location>
</feature>
<reference evidence="9 10" key="1">
    <citation type="submission" date="2021-06" db="EMBL/GenBank/DDBJ databases">
        <authorList>
            <person name="Palmer J.M."/>
        </authorList>
    </citation>
    <scope>NUCLEOTIDE SEQUENCE [LARGE SCALE GENOMIC DNA]</scope>
    <source>
        <strain evidence="9 10">MEX-2019</strain>
        <tissue evidence="9">Muscle</tissue>
    </source>
</reference>
<feature type="compositionally biased region" description="Basic and acidic residues" evidence="6">
    <location>
        <begin position="583"/>
        <end position="602"/>
    </location>
</feature>
<keyword evidence="2" id="KW-0479">Metal-binding</keyword>
<feature type="compositionally biased region" description="Polar residues" evidence="6">
    <location>
        <begin position="1300"/>
        <end position="1312"/>
    </location>
</feature>
<feature type="compositionally biased region" description="Basic and acidic residues" evidence="6">
    <location>
        <begin position="1042"/>
        <end position="1076"/>
    </location>
</feature>
<feature type="signal peptide" evidence="7">
    <location>
        <begin position="1"/>
        <end position="35"/>
    </location>
</feature>
<sequence>MRHILPCAYHSLKLLYSALIRTLLLTLGSATLGYAEDNTLPKIASDATQPAIGFSRYMISQHPSSLPLSLSKERYQYEGLALSPECIGLPTLETPCPDPNGGQNHEWALRRGLRSPVPLIEPPNSVSPLSAIQLQDHDYLPTKMRHTLVTLGRKPHSNSDGPPLCSIEHPVHSFMHPLFPAPYASVQSLSKQSDLEAMVKTLAPVLLAELANLKSSSAASSSSSLKTEKKMSSTKSTKATSSHSKRRTGSSTKSMFVRSMSSSKVSLSGVFTSLSHTDMVEAMEKLGKVKSVILYRSTLQAQVHFEKEEDARKLQSLQSYQVKGLPVYIDRPTGVTSEKPPLTKEQKTAPQKKPASSSATKSQTTKSHFTGRVKKPLSTEAKNTTTSKLVTRAKVLVSKAKGVSTKQVAKTVKKPSANRKGAVKPVGGKKEASVVPKSKTPGKRPQECPSDSSDNKGQPTPDTSSSVSQTPTTSARSVYKDIGKAGSTSTDMKARKQNAEKVATSNAPHKTAAELPQMDVDIFKVLTTEINKHRRSKGIMSESKDKEDKNKDFSSGRFDELDFTSGDFVTVDEINEEMDDTTVEDHPSSSKTTSREKKDRRSSAVHSAARKISARSASSSSKPAKGNLSSRSTSVSANNQKRVSEPKKSYSGQKTSTSTSSKPTSSGQKAQSNKRKPSVTSSEPSSSGQSTRSSLSAIRLSGETQQAHKKDVKPRERTVGKSDQKASAESCAANTVESNSETSSQMALPAEGQMETDFKDETVKEVKKSRGKEKKKDTDGKSTEEEKGNKENKKIIDSPNKKPDKQENRDHWDRKTETQIPEPAQDQIIHQGGLQVVASAENDEACSDECHEMEIDESTKLQDSAPEDQAATADDGDKGPTMMQVSEKDETKGAHSSEGSSVRDTPDRNQVTSEDTNQIQSSSGVAADVKQKEEILLSEKICETSKEVGQISSEVDQPLENNDSKDTLKVQKHVGPTDLLPKADDEPTEEEVYQVIDSLEDQPTTTEAEPETEKKDRKKGDATTSGDDRPTRHDRSRSRTSKNQEKEKSSKKQERTIEKHEETKELKKEDEEKSHEDFEEMIYEVVDSIEDDSVEETSTAKTSGRKRSARGNKKDEKTSAPVKEPKKSDKEEEMFTVLDSVEEENPSDKPVVTRSRGRKDKKVEETSKTREDKTPTRRRCTPARDSQEKDRDKTLKTDVSVPLKESTPTKKSDAVVANTSEEDATCEELYAVRDDRPITQKSRRGRQKKDNKTSKKETEEEKPAYQIVGSLGVDEFREKTTTVASSLQKESETKDKMAANVTTVPSVSSPLDLQQAIRKEENLLELDENTMEAKEDPSAEGSDAEKNSTSETDFKKDDKSPLNQPNGKGHGLENRKESPKTNNTTAAIGVSLNIDQVGAKEENYPHDATEEAELKKIEAAATKTENEVGDRSMERETVERRSQSSVEGGESGKMTRDDEQNREEDIGEVEMDTFGSAILHEAGANAVSEAVPWDRTISEGEPQELVALNEIAENKEDPKEKPIMPGAQPEIQEGQLVDPLKPETFSALDEGGQTEDKKADEDDTIQTSSSSKRKHSDDPDVDKRRQELSGPEAKRSCSQSPSVAVNLQLPPFNPENPLGEEFVVPKSGFFCNLCSVFYLNESTAKKIHCSSQKHYENLLKHYQKLQQKTSGTTPSVQD</sequence>
<feature type="compositionally biased region" description="Basic and acidic residues" evidence="6">
    <location>
        <begin position="1575"/>
        <end position="1595"/>
    </location>
</feature>
<feature type="compositionally biased region" description="Low complexity" evidence="6">
    <location>
        <begin position="614"/>
        <end position="625"/>
    </location>
</feature>
<comment type="subcellular location">
    <subcellularLocation>
        <location evidence="1">Nucleus</location>
    </subcellularLocation>
</comment>
<feature type="region of interest" description="Disordered" evidence="6">
    <location>
        <begin position="400"/>
        <end position="516"/>
    </location>
</feature>
<feature type="compositionally biased region" description="Polar residues" evidence="6">
    <location>
        <begin position="732"/>
        <end position="746"/>
    </location>
</feature>
<feature type="region of interest" description="Disordered" evidence="6">
    <location>
        <begin position="330"/>
        <end position="385"/>
    </location>
</feature>
<evidence type="ECO:0000259" key="8">
    <source>
        <dbReference type="PROSITE" id="PS50171"/>
    </source>
</evidence>
<feature type="compositionally biased region" description="Low complexity" evidence="6">
    <location>
        <begin position="678"/>
        <end position="696"/>
    </location>
</feature>
<dbReference type="GO" id="GO:0008270">
    <property type="term" value="F:zinc ion binding"/>
    <property type="evidence" value="ECO:0007669"/>
    <property type="project" value="UniProtKB-KW"/>
</dbReference>
<dbReference type="Gene3D" id="3.30.70.330">
    <property type="match status" value="1"/>
</dbReference>
<evidence type="ECO:0000256" key="5">
    <source>
        <dbReference type="ARBA" id="ARBA00023242"/>
    </source>
</evidence>